<organism evidence="1 2">
    <name type="scientific">Holtiella tumoricola</name>
    <dbReference type="NCBI Taxonomy" id="3018743"/>
    <lineage>
        <taxon>Bacteria</taxon>
        <taxon>Bacillati</taxon>
        <taxon>Bacillota</taxon>
        <taxon>Clostridia</taxon>
        <taxon>Lachnospirales</taxon>
        <taxon>Cellulosilyticaceae</taxon>
        <taxon>Holtiella</taxon>
    </lineage>
</organism>
<dbReference type="EMBL" id="JAQIFT010000069">
    <property type="protein sequence ID" value="MDA3733939.1"/>
    <property type="molecule type" value="Genomic_DNA"/>
</dbReference>
<keyword evidence="2" id="KW-1185">Reference proteome</keyword>
<gene>
    <name evidence="1" type="ORF">PBV87_20915</name>
</gene>
<comment type="caution">
    <text evidence="1">The sequence shown here is derived from an EMBL/GenBank/DDBJ whole genome shotgun (WGS) entry which is preliminary data.</text>
</comment>
<reference evidence="1" key="1">
    <citation type="journal article" date="2023" name="Int. J. Syst. Evol. Microbiol.">
        <title>&lt;i&gt;Holtiella tumoricola&lt;/i&gt; gen. nov. sp. nov., isolated from a human clinical sample.</title>
        <authorList>
            <person name="Allen-Vercoe E."/>
            <person name="Daigneault M.C."/>
            <person name="Vancuren S.J."/>
            <person name="Cochrane K."/>
            <person name="O'Neal L.L."/>
            <person name="Sankaranarayanan K."/>
            <person name="Lawson P.A."/>
        </authorList>
    </citation>
    <scope>NUCLEOTIDE SEQUENCE</scope>
    <source>
        <strain evidence="1">CC70A</strain>
    </source>
</reference>
<dbReference type="RefSeq" id="WP_271013609.1">
    <property type="nucleotide sequence ID" value="NZ_JAQIFT010000069.1"/>
</dbReference>
<accession>A0AA42J2N4</accession>
<sequence>MFAIRSFSICDTEEDILLSSFNNGLDREDIRYHEERLYKNVDGLIYLYIYVGGLASSTYIERGEAEAIILLADEEAESWLLAHGKFEKLTDLLNAVDN</sequence>
<protein>
    <submittedName>
        <fullName evidence="1">Uncharacterized protein</fullName>
    </submittedName>
</protein>
<dbReference type="AlphaFoldDB" id="A0AA42J2N4"/>
<dbReference type="Proteomes" id="UP001169242">
    <property type="component" value="Unassembled WGS sequence"/>
</dbReference>
<evidence type="ECO:0000313" key="1">
    <source>
        <dbReference type="EMBL" id="MDA3733939.1"/>
    </source>
</evidence>
<evidence type="ECO:0000313" key="2">
    <source>
        <dbReference type="Proteomes" id="UP001169242"/>
    </source>
</evidence>
<name>A0AA42J2N4_9FIRM</name>
<proteinExistence type="predicted"/>